<accession>A0A182VBF3</accession>
<feature type="region of interest" description="Disordered" evidence="1">
    <location>
        <begin position="1137"/>
        <end position="1314"/>
    </location>
</feature>
<feature type="compositionally biased region" description="Basic and acidic residues" evidence="1">
    <location>
        <begin position="1167"/>
        <end position="1187"/>
    </location>
</feature>
<feature type="compositionally biased region" description="Polar residues" evidence="1">
    <location>
        <begin position="513"/>
        <end position="531"/>
    </location>
</feature>
<name>A0A182VBF3_ANOME</name>
<feature type="compositionally biased region" description="Low complexity" evidence="1">
    <location>
        <begin position="747"/>
        <end position="757"/>
    </location>
</feature>
<feature type="compositionally biased region" description="Polar residues" evidence="1">
    <location>
        <begin position="566"/>
        <end position="581"/>
    </location>
</feature>
<feature type="region of interest" description="Disordered" evidence="1">
    <location>
        <begin position="720"/>
        <end position="767"/>
    </location>
</feature>
<feature type="compositionally biased region" description="Basic and acidic residues" evidence="1">
    <location>
        <begin position="582"/>
        <end position="591"/>
    </location>
</feature>
<dbReference type="EnsemblMetazoa" id="AMEM012105-RA">
    <property type="protein sequence ID" value="AMEM012105-PA"/>
    <property type="gene ID" value="AMEM012105"/>
</dbReference>
<dbReference type="Proteomes" id="UP000075903">
    <property type="component" value="Unassembled WGS sequence"/>
</dbReference>
<feature type="compositionally biased region" description="Basic and acidic residues" evidence="1">
    <location>
        <begin position="996"/>
        <end position="1028"/>
    </location>
</feature>
<evidence type="ECO:0000313" key="2">
    <source>
        <dbReference type="EnsemblMetazoa" id="AMEM012105-PA"/>
    </source>
</evidence>
<feature type="compositionally biased region" description="Polar residues" evidence="1">
    <location>
        <begin position="454"/>
        <end position="506"/>
    </location>
</feature>
<organism evidence="2 3">
    <name type="scientific">Anopheles merus</name>
    <name type="common">Mosquito</name>
    <dbReference type="NCBI Taxonomy" id="30066"/>
    <lineage>
        <taxon>Eukaryota</taxon>
        <taxon>Metazoa</taxon>
        <taxon>Ecdysozoa</taxon>
        <taxon>Arthropoda</taxon>
        <taxon>Hexapoda</taxon>
        <taxon>Insecta</taxon>
        <taxon>Pterygota</taxon>
        <taxon>Neoptera</taxon>
        <taxon>Endopterygota</taxon>
        <taxon>Diptera</taxon>
        <taxon>Nematocera</taxon>
        <taxon>Culicoidea</taxon>
        <taxon>Culicidae</taxon>
        <taxon>Anophelinae</taxon>
        <taxon>Anopheles</taxon>
    </lineage>
</organism>
<feature type="compositionally biased region" description="Polar residues" evidence="1">
    <location>
        <begin position="540"/>
        <end position="557"/>
    </location>
</feature>
<feature type="compositionally biased region" description="Low complexity" evidence="1">
    <location>
        <begin position="1291"/>
        <end position="1314"/>
    </location>
</feature>
<reference evidence="2" key="1">
    <citation type="submission" date="2020-05" db="UniProtKB">
        <authorList>
            <consortium name="EnsemblMetazoa"/>
        </authorList>
    </citation>
    <scope>IDENTIFICATION</scope>
    <source>
        <strain evidence="2">MAF</strain>
    </source>
</reference>
<dbReference type="VEuPathDB" id="VectorBase:AMEM012105"/>
<dbReference type="InterPro" id="IPR011051">
    <property type="entry name" value="RmlC_Cupin_sf"/>
</dbReference>
<dbReference type="SUPFAM" id="SSF51182">
    <property type="entry name" value="RmlC-like cupins"/>
    <property type="match status" value="1"/>
</dbReference>
<feature type="compositionally biased region" description="Basic residues" evidence="1">
    <location>
        <begin position="1039"/>
        <end position="1056"/>
    </location>
</feature>
<proteinExistence type="predicted"/>
<feature type="compositionally biased region" description="Polar residues" evidence="1">
    <location>
        <begin position="618"/>
        <end position="627"/>
    </location>
</feature>
<protein>
    <recommendedName>
        <fullName evidence="4">Mif2/CENP-C cupin domain-containing protein</fullName>
    </recommendedName>
</protein>
<feature type="compositionally biased region" description="Basic and acidic residues" evidence="1">
    <location>
        <begin position="1080"/>
        <end position="1098"/>
    </location>
</feature>
<feature type="region of interest" description="Disordered" evidence="1">
    <location>
        <begin position="346"/>
        <end position="659"/>
    </location>
</feature>
<feature type="compositionally biased region" description="Basic and acidic residues" evidence="1">
    <location>
        <begin position="1197"/>
        <end position="1207"/>
    </location>
</feature>
<dbReference type="InterPro" id="IPR014710">
    <property type="entry name" value="RmlC-like_jellyroll"/>
</dbReference>
<feature type="region of interest" description="Disordered" evidence="1">
    <location>
        <begin position="240"/>
        <end position="317"/>
    </location>
</feature>
<dbReference type="STRING" id="30066.A0A182VBF3"/>
<evidence type="ECO:0000256" key="1">
    <source>
        <dbReference type="SAM" id="MobiDB-lite"/>
    </source>
</evidence>
<sequence length="1466" mass="160584">MAYFMQNVPDLRLSEVDELIRETAMDDSNGQKILEYLRRKRGGARARLYDGSDNSFHFRLDHVQPVTVPQAGNSNRRELSTARSPEAAAAAATAAAPAAATAAAPAAAPASPPASSSGALIQPLADLSVENRVSSFITPARLSVALSPVRTGAGNAQTTIVTSPTRKSTVHVSPYVSLKPATNLQKQLLLQQYKRSNDMKFEALRHASHLASSTPIAGEQANRKGQNLLNFRETISPILDEQVPGTPTHRPARNSYRGEQGAQVAPATIQTPIPATQDVPDGTGQQNGRENTPPREQNALVVIPETPSPVRRSPRQPCTPLSGLSLAYREHISAVPLAKLLNASLDDRDSASTPSRRSILKNGHGNHVSSPRNRVSFSEKLTVVREISPRVSPEDSQITSDESDEEQANQRVYRSRTSDRGVTLQRSRLTFDFEQEPAPVSPTRSSRRLESAPVSPTRSSNRPELAPNSPTRSSNRFESAPVSPTRSSNRLESNTPVSPTRSSNRSEPAPVSPTRSSNRLETTIPVSPTRSSNRHEQMPVSPTRSSNRQHVQQATSPSKRKPSNGPEPTQNQRQRSAGTETSAHKDTENAQHSRRLFGQGRSNAFDDDGGECKEPASPSRSTANVARSLTRPPSAADHPARPDRQLPLSPANACNNRTNRNTINMIMDEWDEGATSPMEVDHEQGGAGEGETAHRTITDTLAITNVATPRTVVMDILEPPSAFCDDDTANESDSRMPTDQEEPNNRAPSNSQASPDSSDSDSSRKRKQDNLRVLITAVPSPKQSKLSLPQPVGNTTLQVPQHSERLLSVNSPHDHVPLDMIQAVDMIHSKVNSELVEPEPGGGAATERRTTICNPPKRRATKSKVDADTEIYFQTVENTCSQEGPKAKQRKERRKLFVQDPADRMPEDEERQPIPSPVPLPLTQELVDSQEQRVQSKRKQQSVKELAVLVKRLSDVTITRCTQSPDRSAPKVTATVRSSPVASERDEEYDSPVELPVREKQNEERSEKSDQTKEEKQASAKERKEEKCSPPQQVERAASPKRKLKPSGPSKRKKKEKPPAGASSPEPAATEPVAGMAQKYLKDVSNEIRQQIESEGPRRSHRSRRLADEVLRNNPDIARTDAPQYVMPNMKDMLKYFKQFEQTSKKEGKKGKEKGGGSKKEAKRKHEPSNEKDGGIATKSSEKTDKKARGRARKVVNQKEERFDSDGFRIPPAPVVASGSRQGRKTASREEPSESYSLSASNQQEQGTSSDSGLSSAVMTNDDATNTAEANERSEVANPSKQSSSKADRTPSSAEPPNATAASSSSSSPSASFSGADMLAEKRKVMDWMMVLMENRQNRAAGLPNVELQGFTHLSLEHLAFQRCKGIEYSFYVYSNKDNFGFLRVLPNVTKKTTFTKHCSLKFLILSGALKFIINGYEVNVVGGDFLMIPPSTTYSMVNGSETTLMFMIKATLPESQAETDGQGKR</sequence>
<feature type="region of interest" description="Disordered" evidence="1">
    <location>
        <begin position="67"/>
        <end position="86"/>
    </location>
</feature>
<dbReference type="VEuPathDB" id="VectorBase:AMEM21_011560"/>
<feature type="region of interest" description="Disordered" evidence="1">
    <location>
        <begin position="958"/>
        <end position="1125"/>
    </location>
</feature>
<feature type="compositionally biased region" description="Low complexity" evidence="1">
    <location>
        <begin position="1059"/>
        <end position="1074"/>
    </location>
</feature>
<feature type="compositionally biased region" description="Polar residues" evidence="1">
    <location>
        <begin position="367"/>
        <end position="376"/>
    </location>
</feature>
<feature type="region of interest" description="Disordered" evidence="1">
    <location>
        <begin position="881"/>
        <end position="922"/>
    </location>
</feature>
<evidence type="ECO:0008006" key="4">
    <source>
        <dbReference type="Google" id="ProtNLM"/>
    </source>
</evidence>
<feature type="compositionally biased region" description="Basic and acidic residues" evidence="1">
    <location>
        <begin position="895"/>
        <end position="905"/>
    </location>
</feature>
<dbReference type="Gene3D" id="2.60.120.10">
    <property type="entry name" value="Jelly Rolls"/>
    <property type="match status" value="1"/>
</dbReference>
<feature type="compositionally biased region" description="Polar residues" evidence="1">
    <location>
        <begin position="1234"/>
        <end position="1269"/>
    </location>
</feature>
<dbReference type="CDD" id="cd02208">
    <property type="entry name" value="cupin_RmlC-like"/>
    <property type="match status" value="1"/>
</dbReference>
<keyword evidence="3" id="KW-1185">Reference proteome</keyword>
<evidence type="ECO:0000313" key="3">
    <source>
        <dbReference type="Proteomes" id="UP000075903"/>
    </source>
</evidence>